<protein>
    <submittedName>
        <fullName evidence="4">XRE family transcriptional regulator</fullName>
    </submittedName>
</protein>
<evidence type="ECO:0000256" key="1">
    <source>
        <dbReference type="ARBA" id="ARBA00023125"/>
    </source>
</evidence>
<dbReference type="Gene3D" id="2.60.120.10">
    <property type="entry name" value="Jelly Rolls"/>
    <property type="match status" value="1"/>
</dbReference>
<reference evidence="4 5" key="1">
    <citation type="journal article" date="2014" name="FEMS Microbiol. Lett.">
        <title>Genome sequencing analysis reveals virulence-related gene content of Ochrobactrum intermedium strain 229E, a urease-positive strain isolated from the human gastric niche.</title>
        <authorList>
            <person name="Kulkarni G.J."/>
            <person name="Shetty S."/>
            <person name="Dharne M.S."/>
            <person name="Shouche Y.S."/>
        </authorList>
    </citation>
    <scope>NUCLEOTIDE SEQUENCE [LARGE SCALE GENOMIC DNA]</scope>
    <source>
        <strain evidence="4 5">229E</strain>
    </source>
</reference>
<dbReference type="InterPro" id="IPR001387">
    <property type="entry name" value="Cro/C1-type_HTH"/>
</dbReference>
<dbReference type="GO" id="GO:0003700">
    <property type="term" value="F:DNA-binding transcription factor activity"/>
    <property type="evidence" value="ECO:0007669"/>
    <property type="project" value="TreeGrafter"/>
</dbReference>
<dbReference type="AlphaFoldDB" id="U4V5K4"/>
<dbReference type="InterPro" id="IPR013096">
    <property type="entry name" value="Cupin_2"/>
</dbReference>
<name>U4V5K4_9HYPH</name>
<dbReference type="PANTHER" id="PTHR46797">
    <property type="entry name" value="HTH-TYPE TRANSCRIPTIONAL REGULATOR"/>
    <property type="match status" value="1"/>
</dbReference>
<accession>U4V5K4</accession>
<evidence type="ECO:0000313" key="4">
    <source>
        <dbReference type="EMBL" id="ERL99938.1"/>
    </source>
</evidence>
<dbReference type="PROSITE" id="PS50943">
    <property type="entry name" value="HTH_CROC1"/>
    <property type="match status" value="1"/>
</dbReference>
<dbReference type="InterPro" id="IPR010982">
    <property type="entry name" value="Lambda_DNA-bd_dom_sf"/>
</dbReference>
<dbReference type="Pfam" id="PF01381">
    <property type="entry name" value="HTH_3"/>
    <property type="match status" value="1"/>
</dbReference>
<dbReference type="InterPro" id="IPR011051">
    <property type="entry name" value="RmlC_Cupin_sf"/>
</dbReference>
<dbReference type="PANTHER" id="PTHR46797:SF2">
    <property type="entry name" value="TRANSCRIPTIONAL REGULATOR"/>
    <property type="match status" value="1"/>
</dbReference>
<dbReference type="CDD" id="cd00093">
    <property type="entry name" value="HTH_XRE"/>
    <property type="match status" value="1"/>
</dbReference>
<sequence>MPKVNKAEISRIAPISEPTPNDAGGDIGARIRTRRQALGLTLGYLSEVSGLSTGALSQIERGLVSPTVRTLYTIADVLSMSPAQLIDPQGFAAAARANPYVLRASEQPEVLNGGGVIKHRASPELIETMKSFAVRIVPGGSSGEECYTHSGEELGYVISGSFTLQIEDAQYLLSAGDGFALPSTTRHRFFNNSEAEAFVLWVNKPE</sequence>
<keyword evidence="1" id="KW-0238">DNA-binding</keyword>
<dbReference type="SUPFAM" id="SSF51182">
    <property type="entry name" value="RmlC-like cupins"/>
    <property type="match status" value="1"/>
</dbReference>
<dbReference type="SMART" id="SM00530">
    <property type="entry name" value="HTH_XRE"/>
    <property type="match status" value="1"/>
</dbReference>
<dbReference type="GO" id="GO:0003677">
    <property type="term" value="F:DNA binding"/>
    <property type="evidence" value="ECO:0007669"/>
    <property type="project" value="UniProtKB-KW"/>
</dbReference>
<gene>
    <name evidence="4" type="ORF">Q644_08020</name>
</gene>
<dbReference type="Proteomes" id="UP000016842">
    <property type="component" value="Unassembled WGS sequence"/>
</dbReference>
<organism evidence="4 5">
    <name type="scientific">Brucella intermedia 229E</name>
    <dbReference type="NCBI Taxonomy" id="1337887"/>
    <lineage>
        <taxon>Bacteria</taxon>
        <taxon>Pseudomonadati</taxon>
        <taxon>Pseudomonadota</taxon>
        <taxon>Alphaproteobacteria</taxon>
        <taxon>Hyphomicrobiales</taxon>
        <taxon>Brucellaceae</taxon>
        <taxon>Brucella/Ochrobactrum group</taxon>
        <taxon>Brucella</taxon>
    </lineage>
</organism>
<dbReference type="InterPro" id="IPR014710">
    <property type="entry name" value="RmlC-like_jellyroll"/>
</dbReference>
<feature type="region of interest" description="Disordered" evidence="2">
    <location>
        <begin position="1"/>
        <end position="26"/>
    </location>
</feature>
<dbReference type="PATRIC" id="fig|1337887.3.peg.5041"/>
<proteinExistence type="predicted"/>
<dbReference type="SUPFAM" id="SSF47413">
    <property type="entry name" value="lambda repressor-like DNA-binding domains"/>
    <property type="match status" value="1"/>
</dbReference>
<comment type="caution">
    <text evidence="4">The sequence shown here is derived from an EMBL/GenBank/DDBJ whole genome shotgun (WGS) entry which is preliminary data.</text>
</comment>
<evidence type="ECO:0000313" key="5">
    <source>
        <dbReference type="Proteomes" id="UP000016842"/>
    </source>
</evidence>
<evidence type="ECO:0000256" key="2">
    <source>
        <dbReference type="SAM" id="MobiDB-lite"/>
    </source>
</evidence>
<dbReference type="EMBL" id="ASXJ01000349">
    <property type="protein sequence ID" value="ERL99938.1"/>
    <property type="molecule type" value="Genomic_DNA"/>
</dbReference>
<dbReference type="GO" id="GO:0005829">
    <property type="term" value="C:cytosol"/>
    <property type="evidence" value="ECO:0007669"/>
    <property type="project" value="TreeGrafter"/>
</dbReference>
<dbReference type="InterPro" id="IPR050807">
    <property type="entry name" value="TransReg_Diox_bact_type"/>
</dbReference>
<dbReference type="CDD" id="cd02209">
    <property type="entry name" value="cupin_XRE_C"/>
    <property type="match status" value="1"/>
</dbReference>
<feature type="domain" description="HTH cro/C1-type" evidence="3">
    <location>
        <begin position="31"/>
        <end position="85"/>
    </location>
</feature>
<dbReference type="Gene3D" id="1.10.260.40">
    <property type="entry name" value="lambda repressor-like DNA-binding domains"/>
    <property type="match status" value="1"/>
</dbReference>
<evidence type="ECO:0000259" key="3">
    <source>
        <dbReference type="PROSITE" id="PS50943"/>
    </source>
</evidence>
<dbReference type="Pfam" id="PF07883">
    <property type="entry name" value="Cupin_2"/>
    <property type="match status" value="1"/>
</dbReference>